<accession>A0A918Y367</accession>
<evidence type="ECO:0000259" key="2">
    <source>
        <dbReference type="SMART" id="SM00014"/>
    </source>
</evidence>
<keyword evidence="1" id="KW-1133">Transmembrane helix</keyword>
<feature type="domain" description="Phosphatidic acid phosphatase type 2/haloperoxidase" evidence="2">
    <location>
        <begin position="103"/>
        <end position="213"/>
    </location>
</feature>
<dbReference type="InterPro" id="IPR000326">
    <property type="entry name" value="PAP2/HPO"/>
</dbReference>
<feature type="transmembrane region" description="Helical" evidence="1">
    <location>
        <begin position="70"/>
        <end position="91"/>
    </location>
</feature>
<name>A0A918Y367_9ACTN</name>
<reference evidence="3" key="1">
    <citation type="journal article" date="2014" name="Int. J. Syst. Evol. Microbiol.">
        <title>Complete genome sequence of Corynebacterium casei LMG S-19264T (=DSM 44701T), isolated from a smear-ripened cheese.</title>
        <authorList>
            <consortium name="US DOE Joint Genome Institute (JGI-PGF)"/>
            <person name="Walter F."/>
            <person name="Albersmeier A."/>
            <person name="Kalinowski J."/>
            <person name="Ruckert C."/>
        </authorList>
    </citation>
    <scope>NUCLEOTIDE SEQUENCE</scope>
    <source>
        <strain evidence="3">JCM 4654</strain>
    </source>
</reference>
<proteinExistence type="predicted"/>
<sequence>MKHIGHSAHTGRTRHVGPAELAGSTGLGAWAAFAVLAVVVGRGPAPGVDGGLLDWSVAHRSSMSVSAARALTDTGTGVVPYALVALAWMLLGRTLRQRTAAAALGCACLAAGQLLRYGVMELITRPRPPRQDWAAYASGWSFPSGHTTTSALAAGLVIWATVLRAPRGRTALCAVVGCWGVAVGLTRVYLGVHWFTDVVGGWLFAVGWLGVCLCAAAWWLPRRGAARETGEPPPL</sequence>
<dbReference type="SMART" id="SM00014">
    <property type="entry name" value="acidPPc"/>
    <property type="match status" value="1"/>
</dbReference>
<evidence type="ECO:0000256" key="1">
    <source>
        <dbReference type="SAM" id="Phobius"/>
    </source>
</evidence>
<gene>
    <name evidence="3" type="ORF">GCM10010508_24860</name>
</gene>
<feature type="transmembrane region" description="Helical" evidence="1">
    <location>
        <begin position="21"/>
        <end position="40"/>
    </location>
</feature>
<dbReference type="Proteomes" id="UP000608955">
    <property type="component" value="Unassembled WGS sequence"/>
</dbReference>
<feature type="transmembrane region" description="Helical" evidence="1">
    <location>
        <begin position="170"/>
        <end position="190"/>
    </location>
</feature>
<dbReference type="RefSeq" id="WP_190177803.1">
    <property type="nucleotide sequence ID" value="NZ_BMVF01000005.1"/>
</dbReference>
<protein>
    <submittedName>
        <fullName evidence="3">Phosphatase PAP2 family protein</fullName>
    </submittedName>
</protein>
<evidence type="ECO:0000313" key="3">
    <source>
        <dbReference type="EMBL" id="GHD88493.1"/>
    </source>
</evidence>
<keyword evidence="4" id="KW-1185">Reference proteome</keyword>
<organism evidence="3 4">
    <name type="scientific">Streptomyces naganishii JCM 4654</name>
    <dbReference type="NCBI Taxonomy" id="1306179"/>
    <lineage>
        <taxon>Bacteria</taxon>
        <taxon>Bacillati</taxon>
        <taxon>Actinomycetota</taxon>
        <taxon>Actinomycetes</taxon>
        <taxon>Kitasatosporales</taxon>
        <taxon>Streptomycetaceae</taxon>
        <taxon>Streptomyces</taxon>
    </lineage>
</organism>
<keyword evidence="1" id="KW-0472">Membrane</keyword>
<keyword evidence="1" id="KW-0812">Transmembrane</keyword>
<dbReference type="Gene3D" id="1.20.144.10">
    <property type="entry name" value="Phosphatidic acid phosphatase type 2/haloperoxidase"/>
    <property type="match status" value="1"/>
</dbReference>
<evidence type="ECO:0000313" key="4">
    <source>
        <dbReference type="Proteomes" id="UP000608955"/>
    </source>
</evidence>
<dbReference type="EMBL" id="BMVF01000005">
    <property type="protein sequence ID" value="GHD88493.1"/>
    <property type="molecule type" value="Genomic_DNA"/>
</dbReference>
<dbReference type="InterPro" id="IPR036938">
    <property type="entry name" value="PAP2/HPO_sf"/>
</dbReference>
<dbReference type="CDD" id="cd03392">
    <property type="entry name" value="PAP2_like_2"/>
    <property type="match status" value="1"/>
</dbReference>
<dbReference type="Pfam" id="PF01569">
    <property type="entry name" value="PAP2"/>
    <property type="match status" value="1"/>
</dbReference>
<comment type="caution">
    <text evidence="3">The sequence shown here is derived from an EMBL/GenBank/DDBJ whole genome shotgun (WGS) entry which is preliminary data.</text>
</comment>
<reference evidence="3" key="2">
    <citation type="submission" date="2020-09" db="EMBL/GenBank/DDBJ databases">
        <authorList>
            <person name="Sun Q."/>
            <person name="Ohkuma M."/>
        </authorList>
    </citation>
    <scope>NUCLEOTIDE SEQUENCE</scope>
    <source>
        <strain evidence="3">JCM 4654</strain>
    </source>
</reference>
<dbReference type="SUPFAM" id="SSF48317">
    <property type="entry name" value="Acid phosphatase/Vanadium-dependent haloperoxidase"/>
    <property type="match status" value="1"/>
</dbReference>
<dbReference type="AlphaFoldDB" id="A0A918Y367"/>
<dbReference type="PANTHER" id="PTHR14969:SF13">
    <property type="entry name" value="AT30094P"/>
    <property type="match status" value="1"/>
</dbReference>
<feature type="transmembrane region" description="Helical" evidence="1">
    <location>
        <begin position="202"/>
        <end position="220"/>
    </location>
</feature>
<dbReference type="PANTHER" id="PTHR14969">
    <property type="entry name" value="SPHINGOSINE-1-PHOSPHATE PHOSPHOHYDROLASE"/>
    <property type="match status" value="1"/>
</dbReference>